<dbReference type="GO" id="GO:0016020">
    <property type="term" value="C:membrane"/>
    <property type="evidence" value="ECO:0007669"/>
    <property type="project" value="UniProtKB-SubCell"/>
</dbReference>
<keyword evidence="7" id="KW-1185">Reference proteome</keyword>
<organism evidence="6 7">
    <name type="scientific">Claviceps pazoutovae</name>
    <dbReference type="NCBI Taxonomy" id="1649127"/>
    <lineage>
        <taxon>Eukaryota</taxon>
        <taxon>Fungi</taxon>
        <taxon>Dikarya</taxon>
        <taxon>Ascomycota</taxon>
        <taxon>Pezizomycotina</taxon>
        <taxon>Sordariomycetes</taxon>
        <taxon>Hypocreomycetidae</taxon>
        <taxon>Hypocreales</taxon>
        <taxon>Clavicipitaceae</taxon>
        <taxon>Claviceps</taxon>
    </lineage>
</organism>
<feature type="region of interest" description="Disordered" evidence="5">
    <location>
        <begin position="1"/>
        <end position="22"/>
    </location>
</feature>
<feature type="transmembrane region" description="Helical" evidence="4">
    <location>
        <begin position="32"/>
        <end position="49"/>
    </location>
</feature>
<dbReference type="EMBL" id="SRPO01000166">
    <property type="protein sequence ID" value="KAG5937982.1"/>
    <property type="molecule type" value="Genomic_DNA"/>
</dbReference>
<accession>A0A9P7MC51</accession>
<dbReference type="Proteomes" id="UP000706124">
    <property type="component" value="Unassembled WGS sequence"/>
</dbReference>
<dbReference type="InterPro" id="IPR038814">
    <property type="entry name" value="AIM11"/>
</dbReference>
<evidence type="ECO:0000313" key="7">
    <source>
        <dbReference type="Proteomes" id="UP000706124"/>
    </source>
</evidence>
<feature type="compositionally biased region" description="Low complexity" evidence="5">
    <location>
        <begin position="1"/>
        <end position="18"/>
    </location>
</feature>
<dbReference type="PANTHER" id="PTHR39136">
    <property type="entry name" value="ALTERED INHERITANCE OF MITOCHONDRIA PROTEIN 11"/>
    <property type="match status" value="1"/>
</dbReference>
<reference evidence="6 7" key="1">
    <citation type="journal article" date="2020" name="bioRxiv">
        <title>Whole genome comparisons of ergot fungi reveals the divergence and evolution of species within the genus Claviceps are the result of varying mechanisms driving genome evolution and host range expansion.</title>
        <authorList>
            <person name="Wyka S.A."/>
            <person name="Mondo S.J."/>
            <person name="Liu M."/>
            <person name="Dettman J."/>
            <person name="Nalam V."/>
            <person name="Broders K.D."/>
        </authorList>
    </citation>
    <scope>NUCLEOTIDE SEQUENCE [LARGE SCALE GENOMIC DNA]</scope>
    <source>
        <strain evidence="6 7">CCC 1485</strain>
    </source>
</reference>
<comment type="subcellular location">
    <subcellularLocation>
        <location evidence="4">Membrane</location>
        <topology evidence="4">Multi-pass membrane protein</topology>
    </subcellularLocation>
</comment>
<comment type="similarity">
    <text evidence="4">Belongs to the AIM11 family.</text>
</comment>
<keyword evidence="3 4" id="KW-0472">Membrane</keyword>
<evidence type="ECO:0000256" key="2">
    <source>
        <dbReference type="ARBA" id="ARBA00022989"/>
    </source>
</evidence>
<sequence length="172" mass="18775">MHDSSTSSPSSAISTPSTRDAPLTPFQRQARQLGLFFAGAGLLAASVAVSRRSVLRRKLESFPRFYSGNLVVYKMDFGERSLLAAQALSYATLNVASFGVMLTGGISWAFDLCGLRDLQARTQVKLEHQGTVSAEDEEEMEKMMVTILDKLGLPHPKHGGGEEVVREDQERG</sequence>
<evidence type="ECO:0000256" key="3">
    <source>
        <dbReference type="ARBA" id="ARBA00023136"/>
    </source>
</evidence>
<keyword evidence="1 4" id="KW-0812">Transmembrane</keyword>
<dbReference type="PANTHER" id="PTHR39136:SF1">
    <property type="entry name" value="ALTERED INHERITANCE OF MITOCHONDRIA PROTEIN 11"/>
    <property type="match status" value="1"/>
</dbReference>
<protein>
    <recommendedName>
        <fullName evidence="4">Altered inheritance of mitochondria protein 11</fullName>
    </recommendedName>
</protein>
<feature type="compositionally biased region" description="Basic and acidic residues" evidence="5">
    <location>
        <begin position="159"/>
        <end position="172"/>
    </location>
</feature>
<dbReference type="OrthoDB" id="3558022at2759"/>
<feature type="region of interest" description="Disordered" evidence="5">
    <location>
        <begin position="153"/>
        <end position="172"/>
    </location>
</feature>
<keyword evidence="2 4" id="KW-1133">Transmembrane helix</keyword>
<gene>
    <name evidence="4" type="primary">AIM11</name>
    <name evidence="6" type="ORF">E4U60_001586</name>
</gene>
<dbReference type="GO" id="GO:0005739">
    <property type="term" value="C:mitochondrion"/>
    <property type="evidence" value="ECO:0007669"/>
    <property type="project" value="TreeGrafter"/>
</dbReference>
<evidence type="ECO:0000256" key="1">
    <source>
        <dbReference type="ARBA" id="ARBA00022692"/>
    </source>
</evidence>
<proteinExistence type="inferred from homology"/>
<comment type="caution">
    <text evidence="6">The sequence shown here is derived from an EMBL/GenBank/DDBJ whole genome shotgun (WGS) entry which is preliminary data.</text>
</comment>
<evidence type="ECO:0000256" key="5">
    <source>
        <dbReference type="SAM" id="MobiDB-lite"/>
    </source>
</evidence>
<name>A0A9P7MC51_9HYPO</name>
<evidence type="ECO:0000313" key="6">
    <source>
        <dbReference type="EMBL" id="KAG5937982.1"/>
    </source>
</evidence>
<dbReference type="AlphaFoldDB" id="A0A9P7MC51"/>
<evidence type="ECO:0000256" key="4">
    <source>
        <dbReference type="RuleBase" id="RU367098"/>
    </source>
</evidence>